<evidence type="ECO:0000313" key="1">
    <source>
        <dbReference type="EMBL" id="KAK3791812.1"/>
    </source>
</evidence>
<proteinExistence type="predicted"/>
<keyword evidence="2" id="KW-1185">Reference proteome</keyword>
<gene>
    <name evidence="1" type="ORF">RRG08_028960</name>
</gene>
<name>A0AAE1APU8_9GAST</name>
<protein>
    <submittedName>
        <fullName evidence="1">Uncharacterized protein</fullName>
    </submittedName>
</protein>
<reference evidence="1" key="1">
    <citation type="journal article" date="2023" name="G3 (Bethesda)">
        <title>A reference genome for the long-term kleptoplast-retaining sea slug Elysia crispata morphotype clarki.</title>
        <authorList>
            <person name="Eastman K.E."/>
            <person name="Pendleton A.L."/>
            <person name="Shaikh M.A."/>
            <person name="Suttiyut T."/>
            <person name="Ogas R."/>
            <person name="Tomko P."/>
            <person name="Gavelis G."/>
            <person name="Widhalm J.R."/>
            <person name="Wisecaver J.H."/>
        </authorList>
    </citation>
    <scope>NUCLEOTIDE SEQUENCE</scope>
    <source>
        <strain evidence="1">ECLA1</strain>
    </source>
</reference>
<dbReference type="AlphaFoldDB" id="A0AAE1APU8"/>
<accession>A0AAE1APU8</accession>
<evidence type="ECO:0000313" key="2">
    <source>
        <dbReference type="Proteomes" id="UP001283361"/>
    </source>
</evidence>
<sequence>MKRKHVKRKSSVFKDDRVWVQVCFQSTSALELLNTAGKRENQYKQHLQLEKIKSRLGNWVSRSLHLRLFCSCCARKKLETNYP</sequence>
<dbReference type="Proteomes" id="UP001283361">
    <property type="component" value="Unassembled WGS sequence"/>
</dbReference>
<dbReference type="EMBL" id="JAWDGP010001430">
    <property type="protein sequence ID" value="KAK3791812.1"/>
    <property type="molecule type" value="Genomic_DNA"/>
</dbReference>
<comment type="caution">
    <text evidence="1">The sequence shown here is derived from an EMBL/GenBank/DDBJ whole genome shotgun (WGS) entry which is preliminary data.</text>
</comment>
<organism evidence="1 2">
    <name type="scientific">Elysia crispata</name>
    <name type="common">lettuce slug</name>
    <dbReference type="NCBI Taxonomy" id="231223"/>
    <lineage>
        <taxon>Eukaryota</taxon>
        <taxon>Metazoa</taxon>
        <taxon>Spiralia</taxon>
        <taxon>Lophotrochozoa</taxon>
        <taxon>Mollusca</taxon>
        <taxon>Gastropoda</taxon>
        <taxon>Heterobranchia</taxon>
        <taxon>Euthyneura</taxon>
        <taxon>Panpulmonata</taxon>
        <taxon>Sacoglossa</taxon>
        <taxon>Placobranchoidea</taxon>
        <taxon>Plakobranchidae</taxon>
        <taxon>Elysia</taxon>
    </lineage>
</organism>